<dbReference type="InterPro" id="IPR036291">
    <property type="entry name" value="NAD(P)-bd_dom_sf"/>
</dbReference>
<dbReference type="eggNOG" id="KOG0725">
    <property type="taxonomic scope" value="Eukaryota"/>
</dbReference>
<dbReference type="InterPro" id="IPR002347">
    <property type="entry name" value="SDR_fam"/>
</dbReference>
<dbReference type="PANTHER" id="PTHR24321">
    <property type="entry name" value="DEHYDROGENASES, SHORT CHAIN"/>
    <property type="match status" value="1"/>
</dbReference>
<evidence type="ECO:0000256" key="2">
    <source>
        <dbReference type="ARBA" id="ARBA00022857"/>
    </source>
</evidence>
<dbReference type="PRINTS" id="PR00081">
    <property type="entry name" value="GDHRDH"/>
</dbReference>
<protein>
    <recommendedName>
        <fullName evidence="7">Acetoin reductase family protein</fullName>
    </recommendedName>
</protein>
<dbReference type="Proteomes" id="UP000054988">
    <property type="component" value="Unassembled WGS sequence"/>
</dbReference>
<dbReference type="PRINTS" id="PR00080">
    <property type="entry name" value="SDRFAMILY"/>
</dbReference>
<dbReference type="AlphaFoldDB" id="A0A0W0FLS7"/>
<dbReference type="EMBL" id="LATX01001864">
    <property type="protein sequence ID" value="KTB37252.1"/>
    <property type="molecule type" value="Genomic_DNA"/>
</dbReference>
<dbReference type="Pfam" id="PF00106">
    <property type="entry name" value="adh_short"/>
    <property type="match status" value="1"/>
</dbReference>
<evidence type="ECO:0000313" key="5">
    <source>
        <dbReference type="EMBL" id="KTB37252.1"/>
    </source>
</evidence>
<sequence length="259" mass="27359">MLRRVALITGAAQGIGKSIALRLAKDGFDVAINDIGSKTTKLQHLAELINQAGRRAHVASGDVSMEDDVERILGSTVEELGSVDVMVANAGVLPLAAPVSSTSVVDWDRTMSVNARGVFLCYKHAARQMISQGRGGRIIGASSAAGKQGQETLGAYSASKFAIRGLTQCTAQELGKYGITVNAYAPGYIHTEMSAEWVKMRGEEVKQSVAAFSIQQFASALAKDGEPEDIASIVSYLASEEAHFITGQTISVNGGTYFD</sequence>
<evidence type="ECO:0000256" key="3">
    <source>
        <dbReference type="ARBA" id="ARBA00023002"/>
    </source>
</evidence>
<evidence type="ECO:0000256" key="4">
    <source>
        <dbReference type="RuleBase" id="RU000363"/>
    </source>
</evidence>
<reference evidence="5 6" key="1">
    <citation type="submission" date="2015-12" db="EMBL/GenBank/DDBJ databases">
        <title>Draft genome sequence of Moniliophthora roreri, the causal agent of frosty pod rot of cacao.</title>
        <authorList>
            <person name="Aime M.C."/>
            <person name="Diaz-Valderrama J.R."/>
            <person name="Kijpornyongpan T."/>
            <person name="Phillips-Mora W."/>
        </authorList>
    </citation>
    <scope>NUCLEOTIDE SEQUENCE [LARGE SCALE GENOMIC DNA]</scope>
    <source>
        <strain evidence="5 6">MCA 2952</strain>
    </source>
</reference>
<dbReference type="Gene3D" id="3.40.50.720">
    <property type="entry name" value="NAD(P)-binding Rossmann-like Domain"/>
    <property type="match status" value="1"/>
</dbReference>
<proteinExistence type="inferred from homology"/>
<keyword evidence="2" id="KW-0521">NADP</keyword>
<evidence type="ECO:0008006" key="7">
    <source>
        <dbReference type="Google" id="ProtNLM"/>
    </source>
</evidence>
<accession>A0A0W0FLS7</accession>
<evidence type="ECO:0000256" key="1">
    <source>
        <dbReference type="ARBA" id="ARBA00006484"/>
    </source>
</evidence>
<organism evidence="5 6">
    <name type="scientific">Moniliophthora roreri</name>
    <name type="common">Frosty pod rot fungus</name>
    <name type="synonym">Monilia roreri</name>
    <dbReference type="NCBI Taxonomy" id="221103"/>
    <lineage>
        <taxon>Eukaryota</taxon>
        <taxon>Fungi</taxon>
        <taxon>Dikarya</taxon>
        <taxon>Basidiomycota</taxon>
        <taxon>Agaricomycotina</taxon>
        <taxon>Agaricomycetes</taxon>
        <taxon>Agaricomycetidae</taxon>
        <taxon>Agaricales</taxon>
        <taxon>Marasmiineae</taxon>
        <taxon>Marasmiaceae</taxon>
        <taxon>Moniliophthora</taxon>
    </lineage>
</organism>
<dbReference type="InterPro" id="IPR020904">
    <property type="entry name" value="Sc_DH/Rdtase_CS"/>
</dbReference>
<name>A0A0W0FLS7_MONRR</name>
<dbReference type="GO" id="GO:0016491">
    <property type="term" value="F:oxidoreductase activity"/>
    <property type="evidence" value="ECO:0007669"/>
    <property type="project" value="UniProtKB-KW"/>
</dbReference>
<gene>
    <name evidence="5" type="ORF">WG66_10185</name>
</gene>
<dbReference type="PROSITE" id="PS00061">
    <property type="entry name" value="ADH_SHORT"/>
    <property type="match status" value="1"/>
</dbReference>
<keyword evidence="3" id="KW-0560">Oxidoreductase</keyword>
<evidence type="ECO:0000313" key="6">
    <source>
        <dbReference type="Proteomes" id="UP000054988"/>
    </source>
</evidence>
<dbReference type="SUPFAM" id="SSF51735">
    <property type="entry name" value="NAD(P)-binding Rossmann-fold domains"/>
    <property type="match status" value="1"/>
</dbReference>
<dbReference type="PANTHER" id="PTHR24321:SF8">
    <property type="entry name" value="ESTRADIOL 17-BETA-DEHYDROGENASE 8-RELATED"/>
    <property type="match status" value="1"/>
</dbReference>
<comment type="caution">
    <text evidence="5">The sequence shown here is derived from an EMBL/GenBank/DDBJ whole genome shotgun (WGS) entry which is preliminary data.</text>
</comment>
<dbReference type="FunFam" id="3.40.50.720:FF:000084">
    <property type="entry name" value="Short-chain dehydrogenase reductase"/>
    <property type="match status" value="1"/>
</dbReference>
<comment type="similarity">
    <text evidence="1 4">Belongs to the short-chain dehydrogenases/reductases (SDR) family.</text>
</comment>